<keyword evidence="5" id="KW-1185">Reference proteome</keyword>
<dbReference type="OrthoDB" id="5450317at2"/>
<dbReference type="SUPFAM" id="SSF51556">
    <property type="entry name" value="Metallo-dependent hydrolases"/>
    <property type="match status" value="1"/>
</dbReference>
<dbReference type="RefSeq" id="WP_089208627.1">
    <property type="nucleotide sequence ID" value="NZ_FZOD01000017.1"/>
</dbReference>
<dbReference type="PANTHER" id="PTHR43569">
    <property type="entry name" value="AMIDOHYDROLASE"/>
    <property type="match status" value="1"/>
</dbReference>
<dbReference type="InterPro" id="IPR006680">
    <property type="entry name" value="Amidohydro-rel"/>
</dbReference>
<dbReference type="InterPro" id="IPR032466">
    <property type="entry name" value="Metal_Hydrolase"/>
</dbReference>
<evidence type="ECO:0000313" key="5">
    <source>
        <dbReference type="Proteomes" id="UP000198282"/>
    </source>
</evidence>
<comment type="similarity">
    <text evidence="1">Belongs to the metallo-dependent hydrolases superfamily.</text>
</comment>
<dbReference type="AlphaFoldDB" id="A0A239HQ20"/>
<feature type="domain" description="Amidohydrolase-related" evidence="3">
    <location>
        <begin position="25"/>
        <end position="315"/>
    </location>
</feature>
<dbReference type="Gene3D" id="3.20.20.140">
    <property type="entry name" value="Metal-dependent hydrolases"/>
    <property type="match status" value="1"/>
</dbReference>
<sequence>MTDTTALPSAAPSTAPSAAPSAGIVDAHHHIWRAADLPWLQGEMVPRIFGPYEPIRRDYPVSEYVEEATACGITSAVYVQANWPLDRSLDEVRWLHEVHAETGWPTAVIGSADLFDEGAADVMRRQAALTPLMRGTRLQLHWHERPEFRFASAPDRMKDPVFRRNIASLADLGWLFELQVFAGQMADAASFVEDFPDVTFVLVHAGMLDGSEASRIAEWTSGLKLLAERPNVVVKLTGQGTFVHRVDRSLIETVAGTCLELFGSRRCMWGSNFPIEKLWTDLPTLVSTWQEVLADRPAQVVHDVFTATARRVYRL</sequence>
<evidence type="ECO:0000259" key="3">
    <source>
        <dbReference type="Pfam" id="PF04909"/>
    </source>
</evidence>
<evidence type="ECO:0000256" key="2">
    <source>
        <dbReference type="SAM" id="MobiDB-lite"/>
    </source>
</evidence>
<dbReference type="Pfam" id="PF04909">
    <property type="entry name" value="Amidohydro_2"/>
    <property type="match status" value="1"/>
</dbReference>
<dbReference type="EMBL" id="FZOD01000017">
    <property type="protein sequence ID" value="SNS83439.1"/>
    <property type="molecule type" value="Genomic_DNA"/>
</dbReference>
<dbReference type="InterPro" id="IPR052350">
    <property type="entry name" value="Metallo-dep_Lactonases"/>
</dbReference>
<accession>A0A239HQ20</accession>
<feature type="region of interest" description="Disordered" evidence="2">
    <location>
        <begin position="1"/>
        <end position="21"/>
    </location>
</feature>
<evidence type="ECO:0000256" key="1">
    <source>
        <dbReference type="ARBA" id="ARBA00038310"/>
    </source>
</evidence>
<reference evidence="4 5" key="1">
    <citation type="submission" date="2017-06" db="EMBL/GenBank/DDBJ databases">
        <authorList>
            <person name="Kim H.J."/>
            <person name="Triplett B.A."/>
        </authorList>
    </citation>
    <scope>NUCLEOTIDE SEQUENCE [LARGE SCALE GENOMIC DNA]</scope>
    <source>
        <strain evidence="4 5">CGMCC 4.2132</strain>
    </source>
</reference>
<name>A0A239HQ20_9ACTN</name>
<gene>
    <name evidence="4" type="ORF">SAMN05216276_101781</name>
</gene>
<dbReference type="GO" id="GO:0016787">
    <property type="term" value="F:hydrolase activity"/>
    <property type="evidence" value="ECO:0007669"/>
    <property type="project" value="UniProtKB-KW"/>
</dbReference>
<keyword evidence="4" id="KW-0378">Hydrolase</keyword>
<proteinExistence type="inferred from homology"/>
<dbReference type="Proteomes" id="UP000198282">
    <property type="component" value="Unassembled WGS sequence"/>
</dbReference>
<protein>
    <submittedName>
        <fullName evidence="4">Predicted metal-dependent hydrolase, TIM-barrel fold</fullName>
    </submittedName>
</protein>
<evidence type="ECO:0000313" key="4">
    <source>
        <dbReference type="EMBL" id="SNS83439.1"/>
    </source>
</evidence>
<dbReference type="PANTHER" id="PTHR43569:SF1">
    <property type="entry name" value="BLL3371 PROTEIN"/>
    <property type="match status" value="1"/>
</dbReference>
<organism evidence="4 5">
    <name type="scientific">Streptosporangium subroseum</name>
    <dbReference type="NCBI Taxonomy" id="106412"/>
    <lineage>
        <taxon>Bacteria</taxon>
        <taxon>Bacillati</taxon>
        <taxon>Actinomycetota</taxon>
        <taxon>Actinomycetes</taxon>
        <taxon>Streptosporangiales</taxon>
        <taxon>Streptosporangiaceae</taxon>
        <taxon>Streptosporangium</taxon>
    </lineage>
</organism>